<gene>
    <name evidence="3" type="ORF">RIMI_LOCUS12519366</name>
</gene>
<feature type="domain" description="Chromo" evidence="2">
    <location>
        <begin position="67"/>
        <end position="98"/>
    </location>
</feature>
<dbReference type="InterPro" id="IPR023780">
    <property type="entry name" value="Chromo_domain"/>
</dbReference>
<name>A0ABN9LYK1_9NEOB</name>
<dbReference type="Pfam" id="PF00385">
    <property type="entry name" value="Chromo"/>
    <property type="match status" value="1"/>
</dbReference>
<dbReference type="Gene3D" id="2.40.50.40">
    <property type="match status" value="1"/>
</dbReference>
<reference evidence="3" key="1">
    <citation type="submission" date="2023-07" db="EMBL/GenBank/DDBJ databases">
        <authorList>
            <person name="Stuckert A."/>
        </authorList>
    </citation>
    <scope>NUCLEOTIDE SEQUENCE</scope>
</reference>
<comment type="caution">
    <text evidence="3">The sequence shown here is derived from an EMBL/GenBank/DDBJ whole genome shotgun (WGS) entry which is preliminary data.</text>
</comment>
<dbReference type="PROSITE" id="PS50013">
    <property type="entry name" value="CHROMO_2"/>
    <property type="match status" value="1"/>
</dbReference>
<dbReference type="InterPro" id="IPR016197">
    <property type="entry name" value="Chromo-like_dom_sf"/>
</dbReference>
<comment type="subcellular location">
    <subcellularLocation>
        <location evidence="1">Nucleus</location>
    </subcellularLocation>
</comment>
<dbReference type="Pfam" id="PF24626">
    <property type="entry name" value="SH3_Tf2-1"/>
    <property type="match status" value="1"/>
</dbReference>
<dbReference type="EMBL" id="CAUEEQ010029798">
    <property type="protein sequence ID" value="CAJ0949225.1"/>
    <property type="molecule type" value="Genomic_DNA"/>
</dbReference>
<proteinExistence type="predicted"/>
<evidence type="ECO:0000256" key="1">
    <source>
        <dbReference type="ARBA" id="ARBA00004123"/>
    </source>
</evidence>
<accession>A0ABN9LYK1</accession>
<keyword evidence="4" id="KW-1185">Reference proteome</keyword>
<protein>
    <recommendedName>
        <fullName evidence="2">Chromo domain-containing protein</fullName>
    </recommendedName>
</protein>
<sequence length="122" mass="13606">MPSKKFGPKFVGNFKVVDIVNSAAVRLNIPSSWKINLVFQISLLKKVDIPDKVAMSSAPPIDEDCEFEMSRILDSRWHRGGLQYLVSWKGFGPEDNSWVKAVDVSSSSANIFRSTLQLSGDM</sequence>
<evidence type="ECO:0000313" key="3">
    <source>
        <dbReference type="EMBL" id="CAJ0949225.1"/>
    </source>
</evidence>
<dbReference type="Proteomes" id="UP001176940">
    <property type="component" value="Unassembled WGS sequence"/>
</dbReference>
<dbReference type="InterPro" id="IPR056924">
    <property type="entry name" value="SH3_Tf2-1"/>
</dbReference>
<dbReference type="InterPro" id="IPR000953">
    <property type="entry name" value="Chromo/chromo_shadow_dom"/>
</dbReference>
<dbReference type="SUPFAM" id="SSF54160">
    <property type="entry name" value="Chromo domain-like"/>
    <property type="match status" value="1"/>
</dbReference>
<evidence type="ECO:0000313" key="4">
    <source>
        <dbReference type="Proteomes" id="UP001176940"/>
    </source>
</evidence>
<organism evidence="3 4">
    <name type="scientific">Ranitomeya imitator</name>
    <name type="common">mimic poison frog</name>
    <dbReference type="NCBI Taxonomy" id="111125"/>
    <lineage>
        <taxon>Eukaryota</taxon>
        <taxon>Metazoa</taxon>
        <taxon>Chordata</taxon>
        <taxon>Craniata</taxon>
        <taxon>Vertebrata</taxon>
        <taxon>Euteleostomi</taxon>
        <taxon>Amphibia</taxon>
        <taxon>Batrachia</taxon>
        <taxon>Anura</taxon>
        <taxon>Neobatrachia</taxon>
        <taxon>Hyloidea</taxon>
        <taxon>Dendrobatidae</taxon>
        <taxon>Dendrobatinae</taxon>
        <taxon>Ranitomeya</taxon>
    </lineage>
</organism>
<evidence type="ECO:0000259" key="2">
    <source>
        <dbReference type="PROSITE" id="PS50013"/>
    </source>
</evidence>